<reference evidence="1 2" key="1">
    <citation type="journal article" date="2017" name="Water Res.">
        <title>Discovery and metagenomic analysis of an anammox bacterial enrichment related to Candidatus "Brocadia caroliniensis" in a full-scale glycerol-fed nitritation-denitritation separate centrate treatment process.</title>
        <authorList>
            <person name="Park H."/>
            <person name="Brotto A.C."/>
            <person name="van Loosdrecht M.C."/>
            <person name="Chandran K."/>
        </authorList>
    </citation>
    <scope>NUCLEOTIDE SEQUENCE [LARGE SCALE GENOMIC DNA]</scope>
    <source>
        <strain evidence="1">26THWARD</strain>
    </source>
</reference>
<dbReference type="InterPro" id="IPR026350">
    <property type="entry name" value="GxxExxY"/>
</dbReference>
<organism evidence="1 2">
    <name type="scientific">Candidatus Brocadia carolinensis</name>
    <dbReference type="NCBI Taxonomy" id="1004156"/>
    <lineage>
        <taxon>Bacteria</taxon>
        <taxon>Pseudomonadati</taxon>
        <taxon>Planctomycetota</taxon>
        <taxon>Candidatus Brocadiia</taxon>
        <taxon>Candidatus Brocadiales</taxon>
        <taxon>Candidatus Brocadiaceae</taxon>
        <taxon>Candidatus Brocadia</taxon>
    </lineage>
</organism>
<dbReference type="AlphaFoldDB" id="A0A1V4AXY0"/>
<comment type="caution">
    <text evidence="1">The sequence shown here is derived from an EMBL/GenBank/DDBJ whole genome shotgun (WGS) entry which is preliminary data.</text>
</comment>
<evidence type="ECO:0000313" key="2">
    <source>
        <dbReference type="Proteomes" id="UP000189681"/>
    </source>
</evidence>
<dbReference type="Proteomes" id="UP000189681">
    <property type="component" value="Unassembled WGS sequence"/>
</dbReference>
<dbReference type="Pfam" id="PF13366">
    <property type="entry name" value="PDDEXK_3"/>
    <property type="match status" value="1"/>
</dbReference>
<protein>
    <submittedName>
        <fullName evidence="1">GxxExxY protein</fullName>
    </submittedName>
</protein>
<gene>
    <name evidence="1" type="ORF">AYP45_00730</name>
</gene>
<sequence>MNDKERLNKITETIIGVAIGIHKALGPRLLESAYEACMVYDLIQSDLKVEQQKPLPVIYREVKLECGYRLDLLIENEVVVEIKSVEKLLPIHKAQLMSYLKLSDCKVGLLINFNVEVLKDGIQRVVNNFPDSLRTLRPLR</sequence>
<name>A0A1V4AXY0_9BACT</name>
<evidence type="ECO:0000313" key="1">
    <source>
        <dbReference type="EMBL" id="OOP57879.1"/>
    </source>
</evidence>
<proteinExistence type="predicted"/>
<accession>A0A1V4AXY0</accession>
<dbReference type="NCBIfam" id="TIGR04256">
    <property type="entry name" value="GxxExxY"/>
    <property type="match status" value="1"/>
</dbReference>
<dbReference type="EMBL" id="AYTS01000008">
    <property type="protein sequence ID" value="OOP57879.1"/>
    <property type="molecule type" value="Genomic_DNA"/>
</dbReference>
<dbReference type="STRING" id="1004156.AYP45_00730"/>